<protein>
    <submittedName>
        <fullName evidence="1">Uncharacterized protein</fullName>
    </submittedName>
</protein>
<dbReference type="Proteomes" id="UP001519460">
    <property type="component" value="Unassembled WGS sequence"/>
</dbReference>
<accession>A0ABD0KU68</accession>
<gene>
    <name evidence="1" type="ORF">BaRGS_00018053</name>
</gene>
<reference evidence="1 2" key="1">
    <citation type="journal article" date="2023" name="Sci. Data">
        <title>Genome assembly of the Korean intertidal mud-creeper Batillaria attramentaria.</title>
        <authorList>
            <person name="Patra A.K."/>
            <person name="Ho P.T."/>
            <person name="Jun S."/>
            <person name="Lee S.J."/>
            <person name="Kim Y."/>
            <person name="Won Y.J."/>
        </authorList>
    </citation>
    <scope>NUCLEOTIDE SEQUENCE [LARGE SCALE GENOMIC DNA]</scope>
    <source>
        <strain evidence="1">Wonlab-2016</strain>
    </source>
</reference>
<dbReference type="EMBL" id="JACVVK020000124">
    <property type="protein sequence ID" value="KAK7490636.1"/>
    <property type="molecule type" value="Genomic_DNA"/>
</dbReference>
<evidence type="ECO:0000313" key="1">
    <source>
        <dbReference type="EMBL" id="KAK7490636.1"/>
    </source>
</evidence>
<dbReference type="AlphaFoldDB" id="A0ABD0KU68"/>
<proteinExistence type="predicted"/>
<keyword evidence="2" id="KW-1185">Reference proteome</keyword>
<evidence type="ECO:0000313" key="2">
    <source>
        <dbReference type="Proteomes" id="UP001519460"/>
    </source>
</evidence>
<sequence>IITTDSAPGKQRWYPPSWVKWFSVRGLNVVIQINWFIFPWQVGPTCRGFTVPPHDADRCGQHLFIAEGSIEWKGVLSGREY</sequence>
<name>A0ABD0KU68_9CAEN</name>
<feature type="non-terminal residue" evidence="1">
    <location>
        <position position="1"/>
    </location>
</feature>
<comment type="caution">
    <text evidence="1">The sequence shown here is derived from an EMBL/GenBank/DDBJ whole genome shotgun (WGS) entry which is preliminary data.</text>
</comment>
<organism evidence="1 2">
    <name type="scientific">Batillaria attramentaria</name>
    <dbReference type="NCBI Taxonomy" id="370345"/>
    <lineage>
        <taxon>Eukaryota</taxon>
        <taxon>Metazoa</taxon>
        <taxon>Spiralia</taxon>
        <taxon>Lophotrochozoa</taxon>
        <taxon>Mollusca</taxon>
        <taxon>Gastropoda</taxon>
        <taxon>Caenogastropoda</taxon>
        <taxon>Sorbeoconcha</taxon>
        <taxon>Cerithioidea</taxon>
        <taxon>Batillariidae</taxon>
        <taxon>Batillaria</taxon>
    </lineage>
</organism>